<evidence type="ECO:0000259" key="5">
    <source>
        <dbReference type="PROSITE" id="PS50090"/>
    </source>
</evidence>
<feature type="domain" description="Myb-like" evidence="5">
    <location>
        <begin position="115"/>
        <end position="165"/>
    </location>
</feature>
<dbReference type="Proteomes" id="UP001213623">
    <property type="component" value="Chromosome 6"/>
</dbReference>
<feature type="domain" description="HTH myb-type" evidence="6">
    <location>
        <begin position="64"/>
        <end position="118"/>
    </location>
</feature>
<protein>
    <submittedName>
        <fullName evidence="7">Uncharacterized protein</fullName>
    </submittedName>
</protein>
<keyword evidence="4" id="KW-0539">Nucleus</keyword>
<dbReference type="PANTHER" id="PTHR46621:SF1">
    <property type="entry name" value="SNRNA-ACTIVATING PROTEIN COMPLEX SUBUNIT 4"/>
    <property type="match status" value="1"/>
</dbReference>
<evidence type="ECO:0000313" key="7">
    <source>
        <dbReference type="EMBL" id="WFD28198.1"/>
    </source>
</evidence>
<evidence type="ECO:0000256" key="4">
    <source>
        <dbReference type="ARBA" id="ARBA00023242"/>
    </source>
</evidence>
<dbReference type="InterPro" id="IPR017930">
    <property type="entry name" value="Myb_dom"/>
</dbReference>
<keyword evidence="8" id="KW-1185">Reference proteome</keyword>
<dbReference type="AlphaFoldDB" id="A0AAF0EN05"/>
<evidence type="ECO:0000256" key="2">
    <source>
        <dbReference type="ARBA" id="ARBA00023125"/>
    </source>
</evidence>
<dbReference type="PROSITE" id="PS51294">
    <property type="entry name" value="HTH_MYB"/>
    <property type="match status" value="3"/>
</dbReference>
<proteinExistence type="predicted"/>
<keyword evidence="2" id="KW-0238">DNA-binding</keyword>
<dbReference type="PANTHER" id="PTHR46621">
    <property type="entry name" value="SNRNA-ACTIVATING PROTEIN COMPLEX SUBUNIT 4"/>
    <property type="match status" value="1"/>
</dbReference>
<evidence type="ECO:0000313" key="8">
    <source>
        <dbReference type="Proteomes" id="UP001213623"/>
    </source>
</evidence>
<dbReference type="CDD" id="cd00167">
    <property type="entry name" value="SANT"/>
    <property type="match status" value="3"/>
</dbReference>
<dbReference type="EMBL" id="CP119897">
    <property type="protein sequence ID" value="WFD28198.1"/>
    <property type="molecule type" value="Genomic_DNA"/>
</dbReference>
<dbReference type="PROSITE" id="PS50090">
    <property type="entry name" value="MYB_LIKE"/>
    <property type="match status" value="3"/>
</dbReference>
<dbReference type="GO" id="GO:0019185">
    <property type="term" value="C:snRNA-activating protein complex"/>
    <property type="evidence" value="ECO:0007669"/>
    <property type="project" value="TreeGrafter"/>
</dbReference>
<sequence>MSPVPSTESQAVDRRKWTPEEDALLTQAMSRFRYMQETRWTEVAASIPGRTAKACRKRWVNGLNERLKKGSWTSDEDARLREGVAMLMNDWARIAEHVGQRSGDQCSKRWREVLDPVINKTCWTPEEDRLLIHLFKTHGSCWQVISTHFNNRRALQCRNRCCKLLGLHSHQRGKKSSSPVLTDMSISATGVSNGPAATPMAAAPMADMNLPLDINWQKPTSTSSPVMYTSGDALSTGFIPQMFDMNGMSFPNTQINMDYLNNNESHQATHFLDAWNKVQGFSSTERLGQNLFAGTTLDVPDNFFLSNPMAIPAFNLDESFKVSSNQSPMSGMPLMVMN</sequence>
<dbReference type="Gene3D" id="1.10.10.60">
    <property type="entry name" value="Homeodomain-like"/>
    <property type="match status" value="3"/>
</dbReference>
<dbReference type="Pfam" id="PF00249">
    <property type="entry name" value="Myb_DNA-binding"/>
    <property type="match status" value="1"/>
</dbReference>
<evidence type="ECO:0000256" key="1">
    <source>
        <dbReference type="ARBA" id="ARBA00023015"/>
    </source>
</evidence>
<dbReference type="SMART" id="SM00717">
    <property type="entry name" value="SANT"/>
    <property type="match status" value="3"/>
</dbReference>
<dbReference type="GO" id="GO:0042796">
    <property type="term" value="P:snRNA transcription by RNA polymerase III"/>
    <property type="evidence" value="ECO:0007669"/>
    <property type="project" value="TreeGrafter"/>
</dbReference>
<dbReference type="InterPro" id="IPR001005">
    <property type="entry name" value="SANT/Myb"/>
</dbReference>
<keyword evidence="3" id="KW-0804">Transcription</keyword>
<organism evidence="7 8">
    <name type="scientific">Malassezia nana</name>
    <dbReference type="NCBI Taxonomy" id="180528"/>
    <lineage>
        <taxon>Eukaryota</taxon>
        <taxon>Fungi</taxon>
        <taxon>Dikarya</taxon>
        <taxon>Basidiomycota</taxon>
        <taxon>Ustilaginomycotina</taxon>
        <taxon>Malasseziomycetes</taxon>
        <taxon>Malasseziales</taxon>
        <taxon>Malasseziaceae</taxon>
        <taxon>Malassezia</taxon>
    </lineage>
</organism>
<dbReference type="InterPro" id="IPR009057">
    <property type="entry name" value="Homeodomain-like_sf"/>
</dbReference>
<keyword evidence="1" id="KW-0805">Transcription regulation</keyword>
<feature type="domain" description="HTH myb-type" evidence="6">
    <location>
        <begin position="119"/>
        <end position="169"/>
    </location>
</feature>
<gene>
    <name evidence="7" type="ORF">MNAN1_003204</name>
</gene>
<feature type="domain" description="Myb-like" evidence="5">
    <location>
        <begin position="9"/>
        <end position="63"/>
    </location>
</feature>
<evidence type="ECO:0000259" key="6">
    <source>
        <dbReference type="PROSITE" id="PS51294"/>
    </source>
</evidence>
<dbReference type="InterPro" id="IPR051575">
    <property type="entry name" value="Myb-like_DNA-bd"/>
</dbReference>
<reference evidence="7" key="1">
    <citation type="submission" date="2023-03" db="EMBL/GenBank/DDBJ databases">
        <title>Mating type loci evolution in Malassezia.</title>
        <authorList>
            <person name="Coelho M.A."/>
        </authorList>
    </citation>
    <scope>NUCLEOTIDE SEQUENCE</scope>
    <source>
        <strain evidence="7">CBS 9557</strain>
    </source>
</reference>
<dbReference type="SUPFAM" id="SSF46689">
    <property type="entry name" value="Homeodomain-like"/>
    <property type="match status" value="2"/>
</dbReference>
<dbReference type="Pfam" id="PF13921">
    <property type="entry name" value="Myb_DNA-bind_6"/>
    <property type="match status" value="1"/>
</dbReference>
<accession>A0AAF0EN05</accession>
<name>A0AAF0EN05_9BASI</name>
<dbReference type="GO" id="GO:0042795">
    <property type="term" value="P:snRNA transcription by RNA polymerase II"/>
    <property type="evidence" value="ECO:0007669"/>
    <property type="project" value="TreeGrafter"/>
</dbReference>
<feature type="domain" description="HTH myb-type" evidence="6">
    <location>
        <begin position="9"/>
        <end position="59"/>
    </location>
</feature>
<dbReference type="GO" id="GO:0001006">
    <property type="term" value="F:RNA polymerase III type 3 promoter sequence-specific DNA binding"/>
    <property type="evidence" value="ECO:0007669"/>
    <property type="project" value="TreeGrafter"/>
</dbReference>
<feature type="domain" description="Myb-like" evidence="5">
    <location>
        <begin position="64"/>
        <end position="114"/>
    </location>
</feature>
<dbReference type="GO" id="GO:0000978">
    <property type="term" value="F:RNA polymerase II cis-regulatory region sequence-specific DNA binding"/>
    <property type="evidence" value="ECO:0007669"/>
    <property type="project" value="TreeGrafter"/>
</dbReference>
<evidence type="ECO:0000256" key="3">
    <source>
        <dbReference type="ARBA" id="ARBA00023163"/>
    </source>
</evidence>